<name>A0A4U5MDV3_STECR</name>
<gene>
    <name evidence="8" type="ORF">L596_023506</name>
</gene>
<comment type="similarity">
    <text evidence="1 4">Belongs to the EF-1-beta/EF-1-delta family.</text>
</comment>
<reference evidence="8 9" key="1">
    <citation type="journal article" date="2015" name="Genome Biol.">
        <title>Comparative genomics of Steinernema reveals deeply conserved gene regulatory networks.</title>
        <authorList>
            <person name="Dillman A.R."/>
            <person name="Macchietto M."/>
            <person name="Porter C.F."/>
            <person name="Rogers A."/>
            <person name="Williams B."/>
            <person name="Antoshechkin I."/>
            <person name="Lee M.M."/>
            <person name="Goodwin Z."/>
            <person name="Lu X."/>
            <person name="Lewis E.E."/>
            <person name="Goodrich-Blair H."/>
            <person name="Stock S.P."/>
            <person name="Adams B.J."/>
            <person name="Sternberg P.W."/>
            <person name="Mortazavi A."/>
        </authorList>
    </citation>
    <scope>NUCLEOTIDE SEQUENCE [LARGE SCALE GENOMIC DNA]</scope>
    <source>
        <strain evidence="8 9">ALL</strain>
    </source>
</reference>
<dbReference type="Proteomes" id="UP000298663">
    <property type="component" value="Unassembled WGS sequence"/>
</dbReference>
<dbReference type="InterPro" id="IPR014717">
    <property type="entry name" value="Transl_elong_EF1B/ribsomal_bS6"/>
</dbReference>
<dbReference type="GO" id="GO:0005829">
    <property type="term" value="C:cytosol"/>
    <property type="evidence" value="ECO:0007669"/>
    <property type="project" value="TreeGrafter"/>
</dbReference>
<comment type="caution">
    <text evidence="8">The sequence shown here is derived from an EMBL/GenBank/DDBJ whole genome shotgun (WGS) entry which is preliminary data.</text>
</comment>
<dbReference type="InterPro" id="IPR036219">
    <property type="entry name" value="eEF-1beta-like_sf"/>
</dbReference>
<dbReference type="PANTHER" id="PTHR11595">
    <property type="entry name" value="EF-HAND AND COILED-COIL DOMAIN-CONTAINING FAMILY MEMBER"/>
    <property type="match status" value="1"/>
</dbReference>
<keyword evidence="9" id="KW-1185">Reference proteome</keyword>
<organism evidence="8 9">
    <name type="scientific">Steinernema carpocapsae</name>
    <name type="common">Entomopathogenic nematode</name>
    <dbReference type="NCBI Taxonomy" id="34508"/>
    <lineage>
        <taxon>Eukaryota</taxon>
        <taxon>Metazoa</taxon>
        <taxon>Ecdysozoa</taxon>
        <taxon>Nematoda</taxon>
        <taxon>Chromadorea</taxon>
        <taxon>Rhabditida</taxon>
        <taxon>Tylenchina</taxon>
        <taxon>Panagrolaimomorpha</taxon>
        <taxon>Strongyloidoidea</taxon>
        <taxon>Steinernematidae</taxon>
        <taxon>Steinernema</taxon>
    </lineage>
</organism>
<evidence type="ECO:0000256" key="3">
    <source>
        <dbReference type="ARBA" id="ARBA00022917"/>
    </source>
</evidence>
<dbReference type="CDD" id="cd00292">
    <property type="entry name" value="EF1B"/>
    <property type="match status" value="1"/>
</dbReference>
<dbReference type="EMBL" id="AZBU02000008">
    <property type="protein sequence ID" value="TKR67336.1"/>
    <property type="molecule type" value="Genomic_DNA"/>
</dbReference>
<reference evidence="8 9" key="2">
    <citation type="journal article" date="2019" name="G3 (Bethesda)">
        <title>Hybrid Assembly of the Genome of the Entomopathogenic Nematode Steinernema carpocapsae Identifies the X-Chromosome.</title>
        <authorList>
            <person name="Serra L."/>
            <person name="Macchietto M."/>
            <person name="Macias-Munoz A."/>
            <person name="McGill C.J."/>
            <person name="Rodriguez I.M."/>
            <person name="Rodriguez B."/>
            <person name="Murad R."/>
            <person name="Mortazavi A."/>
        </authorList>
    </citation>
    <scope>NUCLEOTIDE SEQUENCE [LARGE SCALE GENOMIC DNA]</scope>
    <source>
        <strain evidence="8 9">ALL</strain>
    </source>
</reference>
<dbReference type="GO" id="GO:0005853">
    <property type="term" value="C:eukaryotic translation elongation factor 1 complex"/>
    <property type="evidence" value="ECO:0007669"/>
    <property type="project" value="InterPro"/>
</dbReference>
<dbReference type="Pfam" id="PF00736">
    <property type="entry name" value="EF1_GNE"/>
    <property type="match status" value="1"/>
</dbReference>
<dbReference type="InterPro" id="IPR014038">
    <property type="entry name" value="EF1B_bsu/dsu_GNE"/>
</dbReference>
<evidence type="ECO:0000256" key="5">
    <source>
        <dbReference type="SAM" id="MobiDB-lite"/>
    </source>
</evidence>
<feature type="domain" description="Elongation factor 1 beta central acidic region eukaryote" evidence="7">
    <location>
        <begin position="88"/>
        <end position="115"/>
    </location>
</feature>
<feature type="compositionally biased region" description="Acidic residues" evidence="5">
    <location>
        <begin position="81"/>
        <end position="98"/>
    </location>
</feature>
<dbReference type="STRING" id="34508.A0A4U5MDV3"/>
<evidence type="ECO:0000256" key="4">
    <source>
        <dbReference type="RuleBase" id="RU003791"/>
    </source>
</evidence>
<dbReference type="PANTHER" id="PTHR11595:SF21">
    <property type="entry name" value="ELONGATION FACTOR 1-BETA"/>
    <property type="match status" value="1"/>
</dbReference>
<dbReference type="InterPro" id="IPR001326">
    <property type="entry name" value="Transl_elong_EF1B_B/D_CS"/>
</dbReference>
<feature type="region of interest" description="Disordered" evidence="5">
    <location>
        <begin position="73"/>
        <end position="102"/>
    </location>
</feature>
<dbReference type="SUPFAM" id="SSF54984">
    <property type="entry name" value="eEF-1beta-like"/>
    <property type="match status" value="1"/>
</dbReference>
<dbReference type="PROSITE" id="PS00824">
    <property type="entry name" value="EF1BD_1"/>
    <property type="match status" value="1"/>
</dbReference>
<sequence length="211" mass="23420">MVHNVSNDAGIAEFNTYLADFAYATGYTPSGEDLELFGALKAAPCAKKFVNVARWYANIASFTEAERKAWPKASNSAAAPAEDDDLDLFGSDDEEDDEEKKRITEERLKAYAEKKSKKPGPIAKSSVILDIKPWDDETNLEEMEKHVRSIEQDGLVWGGGKFIPLAYGIKKLQIICVIEDLKVSVDDLIEKITGDFDEHVQSVDIAAFNKI</sequence>
<dbReference type="PROSITE" id="PS00825">
    <property type="entry name" value="EF1BD_2"/>
    <property type="match status" value="1"/>
</dbReference>
<dbReference type="Gene3D" id="3.30.70.60">
    <property type="match status" value="1"/>
</dbReference>
<dbReference type="GO" id="GO:0003746">
    <property type="term" value="F:translation elongation factor activity"/>
    <property type="evidence" value="ECO:0007669"/>
    <property type="project" value="UniProtKB-KW"/>
</dbReference>
<evidence type="ECO:0000256" key="2">
    <source>
        <dbReference type="ARBA" id="ARBA00022768"/>
    </source>
</evidence>
<evidence type="ECO:0000259" key="6">
    <source>
        <dbReference type="SMART" id="SM00888"/>
    </source>
</evidence>
<evidence type="ECO:0000259" key="7">
    <source>
        <dbReference type="SMART" id="SM01182"/>
    </source>
</evidence>
<dbReference type="OrthoDB" id="331763at2759"/>
<dbReference type="InterPro" id="IPR049720">
    <property type="entry name" value="EF1B_bsu/dsu"/>
</dbReference>
<evidence type="ECO:0000313" key="8">
    <source>
        <dbReference type="EMBL" id="TKR67336.1"/>
    </source>
</evidence>
<dbReference type="GO" id="GO:0005085">
    <property type="term" value="F:guanyl-nucleotide exchange factor activity"/>
    <property type="evidence" value="ECO:0007669"/>
    <property type="project" value="TreeGrafter"/>
</dbReference>
<evidence type="ECO:0008006" key="10">
    <source>
        <dbReference type="Google" id="ProtNLM"/>
    </source>
</evidence>
<feature type="domain" description="Translation elongation factor EF1B beta/delta subunit guanine nucleotide exchange" evidence="6">
    <location>
        <begin position="124"/>
        <end position="211"/>
    </location>
</feature>
<protein>
    <recommendedName>
        <fullName evidence="10">Translation elongation factor EF1B beta/delta subunit guanine nucleotide exchange domain-containing protein</fullName>
    </recommendedName>
</protein>
<keyword evidence="2 4" id="KW-0251">Elongation factor</keyword>
<dbReference type="InterPro" id="IPR018940">
    <property type="entry name" value="EF-1_beta_acid_region_euk"/>
</dbReference>
<dbReference type="FunFam" id="3.30.70.60:FF:000001">
    <property type="entry name" value="Elongation factor 1-beta 1 like"/>
    <property type="match status" value="1"/>
</dbReference>
<evidence type="ECO:0000256" key="1">
    <source>
        <dbReference type="ARBA" id="ARBA00007411"/>
    </source>
</evidence>
<evidence type="ECO:0000313" key="9">
    <source>
        <dbReference type="Proteomes" id="UP000298663"/>
    </source>
</evidence>
<dbReference type="AlphaFoldDB" id="A0A4U5MDV3"/>
<dbReference type="Pfam" id="PF10587">
    <property type="entry name" value="EF-1_beta_acid"/>
    <property type="match status" value="1"/>
</dbReference>
<dbReference type="SMART" id="SM01182">
    <property type="entry name" value="EF-1_beta_acid"/>
    <property type="match status" value="1"/>
</dbReference>
<dbReference type="SMART" id="SM00888">
    <property type="entry name" value="EF1_GNE"/>
    <property type="match status" value="1"/>
</dbReference>
<proteinExistence type="inferred from homology"/>
<keyword evidence="3 4" id="KW-0648">Protein biosynthesis</keyword>
<accession>A0A4U5MDV3</accession>